<dbReference type="InterPro" id="IPR009061">
    <property type="entry name" value="DNA-bd_dom_put_sf"/>
</dbReference>
<dbReference type="HAMAP" id="MF_00283">
    <property type="entry name" value="Phe_tRNA_synth_beta1"/>
    <property type="match status" value="1"/>
</dbReference>
<keyword evidence="7 15" id="KW-0479">Metal-binding</keyword>
<dbReference type="SUPFAM" id="SSF55681">
    <property type="entry name" value="Class II aaRS and biotin synthetases"/>
    <property type="match status" value="1"/>
</dbReference>
<dbReference type="InterPro" id="IPR005121">
    <property type="entry name" value="Fdx_antiC-bd"/>
</dbReference>
<dbReference type="InterPro" id="IPR020825">
    <property type="entry name" value="Phe-tRNA_synthase-like_B3/B4"/>
</dbReference>
<dbReference type="Pfam" id="PF01588">
    <property type="entry name" value="tRNA_bind"/>
    <property type="match status" value="1"/>
</dbReference>
<dbReference type="GO" id="GO:0006432">
    <property type="term" value="P:phenylalanyl-tRNA aminoacylation"/>
    <property type="evidence" value="ECO:0007669"/>
    <property type="project" value="UniProtKB-UniRule"/>
</dbReference>
<dbReference type="PANTHER" id="PTHR10947">
    <property type="entry name" value="PHENYLALANYL-TRNA SYNTHETASE BETA CHAIN AND LEUCINE-RICH REPEAT-CONTAINING PROTEIN 47"/>
    <property type="match status" value="1"/>
</dbReference>
<dbReference type="PROSITE" id="PS50886">
    <property type="entry name" value="TRBD"/>
    <property type="match status" value="1"/>
</dbReference>
<dbReference type="InterPro" id="IPR033714">
    <property type="entry name" value="tRNA_bind_bactPheRS"/>
</dbReference>
<dbReference type="GO" id="GO:0004826">
    <property type="term" value="F:phenylalanine-tRNA ligase activity"/>
    <property type="evidence" value="ECO:0007669"/>
    <property type="project" value="UniProtKB-UniRule"/>
</dbReference>
<dbReference type="InterPro" id="IPR004532">
    <property type="entry name" value="Phe-tRNA-ligase_IIc_bsu_bact"/>
</dbReference>
<dbReference type="NCBIfam" id="NF045760">
    <property type="entry name" value="YtpR"/>
    <property type="match status" value="1"/>
</dbReference>
<dbReference type="InterPro" id="IPR045060">
    <property type="entry name" value="Phe-tRNA-ligase_IIc_bsu"/>
</dbReference>
<dbReference type="SMART" id="SM00873">
    <property type="entry name" value="B3_4"/>
    <property type="match status" value="1"/>
</dbReference>
<dbReference type="SMART" id="SM00874">
    <property type="entry name" value="B5"/>
    <property type="match status" value="1"/>
</dbReference>
<evidence type="ECO:0000256" key="13">
    <source>
        <dbReference type="ARBA" id="ARBA00023146"/>
    </source>
</evidence>
<evidence type="ECO:0000256" key="11">
    <source>
        <dbReference type="ARBA" id="ARBA00022884"/>
    </source>
</evidence>
<dbReference type="Gene3D" id="3.30.56.10">
    <property type="match status" value="2"/>
</dbReference>
<gene>
    <name evidence="15 20" type="primary">pheT</name>
    <name evidence="20" type="ORF">MRX98_11235</name>
</gene>
<keyword evidence="13 15" id="KW-0030">Aminoacyl-tRNA synthetase</keyword>
<dbReference type="InterPro" id="IPR005146">
    <property type="entry name" value="B3/B4_tRNA-bd"/>
</dbReference>
<dbReference type="EMBL" id="JALJRB010000011">
    <property type="protein sequence ID" value="MCJ8501147.1"/>
    <property type="molecule type" value="Genomic_DNA"/>
</dbReference>
<evidence type="ECO:0000256" key="7">
    <source>
        <dbReference type="ARBA" id="ARBA00022723"/>
    </source>
</evidence>
<dbReference type="SUPFAM" id="SSF54991">
    <property type="entry name" value="Anticodon-binding domain of PheRS"/>
    <property type="match status" value="1"/>
</dbReference>
<dbReference type="GO" id="GO:0009328">
    <property type="term" value="C:phenylalanine-tRNA ligase complex"/>
    <property type="evidence" value="ECO:0007669"/>
    <property type="project" value="TreeGrafter"/>
</dbReference>
<accession>A0AA41UK70</accession>
<dbReference type="RefSeq" id="WP_246907550.1">
    <property type="nucleotide sequence ID" value="NZ_JALJRB010000011.1"/>
</dbReference>
<feature type="binding site" evidence="15">
    <location>
        <position position="455"/>
    </location>
    <ligand>
        <name>Mg(2+)</name>
        <dbReference type="ChEBI" id="CHEBI:18420"/>
        <note>shared with alpha subunit</note>
    </ligand>
</feature>
<keyword evidence="11 16" id="KW-0694">RNA-binding</keyword>
<dbReference type="InterPro" id="IPR002547">
    <property type="entry name" value="tRNA-bd_dom"/>
</dbReference>
<evidence type="ECO:0000259" key="18">
    <source>
        <dbReference type="PROSITE" id="PS51447"/>
    </source>
</evidence>
<dbReference type="Pfam" id="PF03147">
    <property type="entry name" value="FDX-ACB"/>
    <property type="match status" value="1"/>
</dbReference>
<dbReference type="InterPro" id="IPR005147">
    <property type="entry name" value="tRNA_synthase_B5-dom"/>
</dbReference>
<dbReference type="InterPro" id="IPR036690">
    <property type="entry name" value="Fdx_antiC-bd_sf"/>
</dbReference>
<evidence type="ECO:0000256" key="4">
    <source>
        <dbReference type="ARBA" id="ARBA00022490"/>
    </source>
</evidence>
<reference evidence="20" key="1">
    <citation type="submission" date="2022-04" db="EMBL/GenBank/DDBJ databases">
        <title>Desulfatitalea alkaliphila sp. nov., a novel anaerobic sulfate-reducing bacterium isolated from terrestrial mud volcano, Taman Peninsula, Russia.</title>
        <authorList>
            <person name="Khomyakova M.A."/>
            <person name="Merkel A.Y."/>
            <person name="Slobodkin A.I."/>
        </authorList>
    </citation>
    <scope>NUCLEOTIDE SEQUENCE</scope>
    <source>
        <strain evidence="20">M08but</strain>
    </source>
</reference>
<dbReference type="Gene3D" id="3.30.930.10">
    <property type="entry name" value="Bira Bifunctional Protein, Domain 2"/>
    <property type="match status" value="1"/>
</dbReference>
<dbReference type="SMART" id="SM00896">
    <property type="entry name" value="FDX-ACB"/>
    <property type="match status" value="1"/>
</dbReference>
<dbReference type="InterPro" id="IPR045864">
    <property type="entry name" value="aa-tRNA-synth_II/BPL/LPL"/>
</dbReference>
<dbReference type="GO" id="GO:0000287">
    <property type="term" value="F:magnesium ion binding"/>
    <property type="evidence" value="ECO:0007669"/>
    <property type="project" value="UniProtKB-UniRule"/>
</dbReference>
<dbReference type="CDD" id="cd02796">
    <property type="entry name" value="tRNA_bind_bactPheRS"/>
    <property type="match status" value="1"/>
</dbReference>
<keyword evidence="5 16" id="KW-0820">tRNA-binding</keyword>
<dbReference type="Pfam" id="PF03483">
    <property type="entry name" value="B3_4"/>
    <property type="match status" value="1"/>
</dbReference>
<keyword evidence="6 15" id="KW-0436">Ligase</keyword>
<feature type="binding site" evidence="15">
    <location>
        <position position="465"/>
    </location>
    <ligand>
        <name>Mg(2+)</name>
        <dbReference type="ChEBI" id="CHEBI:18420"/>
        <note>shared with alpha subunit</note>
    </ligand>
</feature>
<feature type="domain" description="B5" evidence="19">
    <location>
        <begin position="401"/>
        <end position="477"/>
    </location>
</feature>
<dbReference type="GO" id="GO:0000049">
    <property type="term" value="F:tRNA binding"/>
    <property type="evidence" value="ECO:0007669"/>
    <property type="project" value="UniProtKB-UniRule"/>
</dbReference>
<feature type="domain" description="FDX-ACB" evidence="18">
    <location>
        <begin position="710"/>
        <end position="803"/>
    </location>
</feature>
<keyword evidence="10 15" id="KW-0460">Magnesium</keyword>
<dbReference type="FunFam" id="3.50.40.10:FF:000001">
    <property type="entry name" value="Phenylalanine--tRNA ligase beta subunit"/>
    <property type="match status" value="1"/>
</dbReference>
<dbReference type="EC" id="6.1.1.20" evidence="15"/>
<keyword evidence="8 15" id="KW-0547">Nucleotide-binding</keyword>
<evidence type="ECO:0000256" key="12">
    <source>
        <dbReference type="ARBA" id="ARBA00022917"/>
    </source>
</evidence>
<dbReference type="Pfam" id="PF17759">
    <property type="entry name" value="tRNA_synthFbeta"/>
    <property type="match status" value="1"/>
</dbReference>
<dbReference type="SUPFAM" id="SSF46955">
    <property type="entry name" value="Putative DNA-binding domain"/>
    <property type="match status" value="1"/>
</dbReference>
<comment type="subunit">
    <text evidence="3 15">Tetramer of two alpha and two beta subunits.</text>
</comment>
<dbReference type="CDD" id="cd00769">
    <property type="entry name" value="PheRS_beta_core"/>
    <property type="match status" value="1"/>
</dbReference>
<dbReference type="Proteomes" id="UP001165427">
    <property type="component" value="Unassembled WGS sequence"/>
</dbReference>
<dbReference type="PROSITE" id="PS51483">
    <property type="entry name" value="B5"/>
    <property type="match status" value="1"/>
</dbReference>
<evidence type="ECO:0000256" key="6">
    <source>
        <dbReference type="ARBA" id="ARBA00022598"/>
    </source>
</evidence>
<dbReference type="PROSITE" id="PS51447">
    <property type="entry name" value="FDX_ACB"/>
    <property type="match status" value="1"/>
</dbReference>
<dbReference type="GO" id="GO:0005524">
    <property type="term" value="F:ATP binding"/>
    <property type="evidence" value="ECO:0007669"/>
    <property type="project" value="UniProtKB-UniRule"/>
</dbReference>
<dbReference type="FunFam" id="3.30.930.10:FF:000022">
    <property type="entry name" value="Phenylalanine--tRNA ligase beta subunit"/>
    <property type="match status" value="1"/>
</dbReference>
<dbReference type="SUPFAM" id="SSF50249">
    <property type="entry name" value="Nucleic acid-binding proteins"/>
    <property type="match status" value="1"/>
</dbReference>
<feature type="binding site" evidence="15">
    <location>
        <position position="461"/>
    </location>
    <ligand>
        <name>Mg(2+)</name>
        <dbReference type="ChEBI" id="CHEBI:18420"/>
        <note>shared with alpha subunit</note>
    </ligand>
</feature>
<evidence type="ECO:0000256" key="1">
    <source>
        <dbReference type="ARBA" id="ARBA00004496"/>
    </source>
</evidence>
<dbReference type="NCBIfam" id="TIGR00472">
    <property type="entry name" value="pheT_bact"/>
    <property type="match status" value="1"/>
</dbReference>
<comment type="cofactor">
    <cofactor evidence="15">
        <name>Mg(2+)</name>
        <dbReference type="ChEBI" id="CHEBI:18420"/>
    </cofactor>
    <text evidence="15">Binds 2 magnesium ions per tetramer.</text>
</comment>
<dbReference type="Gene3D" id="3.30.70.380">
    <property type="entry name" value="Ferrodoxin-fold anticodon-binding domain"/>
    <property type="match status" value="1"/>
</dbReference>
<dbReference type="InterPro" id="IPR012340">
    <property type="entry name" value="NA-bd_OB-fold"/>
</dbReference>
<evidence type="ECO:0000256" key="3">
    <source>
        <dbReference type="ARBA" id="ARBA00011209"/>
    </source>
</evidence>
<feature type="binding site" evidence="15">
    <location>
        <position position="464"/>
    </location>
    <ligand>
        <name>Mg(2+)</name>
        <dbReference type="ChEBI" id="CHEBI:18420"/>
        <note>shared with alpha subunit</note>
    </ligand>
</feature>
<evidence type="ECO:0000256" key="16">
    <source>
        <dbReference type="PROSITE-ProRule" id="PRU00209"/>
    </source>
</evidence>
<evidence type="ECO:0000256" key="2">
    <source>
        <dbReference type="ARBA" id="ARBA00008653"/>
    </source>
</evidence>
<feature type="domain" description="TRNA-binding" evidence="17">
    <location>
        <begin position="39"/>
        <end position="147"/>
    </location>
</feature>
<keyword evidence="21" id="KW-1185">Reference proteome</keyword>
<dbReference type="Gene3D" id="2.40.50.140">
    <property type="entry name" value="Nucleic acid-binding proteins"/>
    <property type="match status" value="1"/>
</dbReference>
<dbReference type="SUPFAM" id="SSF56037">
    <property type="entry name" value="PheT/TilS domain"/>
    <property type="match status" value="1"/>
</dbReference>
<comment type="caution">
    <text evidence="20">The sequence shown here is derived from an EMBL/GenBank/DDBJ whole genome shotgun (WGS) entry which is preliminary data.</text>
</comment>
<keyword evidence="4 15" id="KW-0963">Cytoplasm</keyword>
<comment type="catalytic activity">
    <reaction evidence="14 15">
        <text>tRNA(Phe) + L-phenylalanine + ATP = L-phenylalanyl-tRNA(Phe) + AMP + diphosphate + H(+)</text>
        <dbReference type="Rhea" id="RHEA:19413"/>
        <dbReference type="Rhea" id="RHEA-COMP:9668"/>
        <dbReference type="Rhea" id="RHEA-COMP:9699"/>
        <dbReference type="ChEBI" id="CHEBI:15378"/>
        <dbReference type="ChEBI" id="CHEBI:30616"/>
        <dbReference type="ChEBI" id="CHEBI:33019"/>
        <dbReference type="ChEBI" id="CHEBI:58095"/>
        <dbReference type="ChEBI" id="CHEBI:78442"/>
        <dbReference type="ChEBI" id="CHEBI:78531"/>
        <dbReference type="ChEBI" id="CHEBI:456215"/>
        <dbReference type="EC" id="6.1.1.20"/>
    </reaction>
</comment>
<organism evidence="20 21">
    <name type="scientific">Desulfatitalea alkaliphila</name>
    <dbReference type="NCBI Taxonomy" id="2929485"/>
    <lineage>
        <taxon>Bacteria</taxon>
        <taxon>Pseudomonadati</taxon>
        <taxon>Thermodesulfobacteriota</taxon>
        <taxon>Desulfobacteria</taxon>
        <taxon>Desulfobacterales</taxon>
        <taxon>Desulfosarcinaceae</taxon>
        <taxon>Desulfatitalea</taxon>
    </lineage>
</organism>
<evidence type="ECO:0000313" key="21">
    <source>
        <dbReference type="Proteomes" id="UP001165427"/>
    </source>
</evidence>
<protein>
    <recommendedName>
        <fullName evidence="15">Phenylalanine--tRNA ligase beta subunit</fullName>
        <ecNumber evidence="15">6.1.1.20</ecNumber>
    </recommendedName>
    <alternativeName>
        <fullName evidence="15">Phenylalanyl-tRNA synthetase beta subunit</fullName>
        <shortName evidence="15">PheRS</shortName>
    </alternativeName>
</protein>
<evidence type="ECO:0000259" key="19">
    <source>
        <dbReference type="PROSITE" id="PS51483"/>
    </source>
</evidence>
<evidence type="ECO:0000256" key="8">
    <source>
        <dbReference type="ARBA" id="ARBA00022741"/>
    </source>
</evidence>
<dbReference type="InterPro" id="IPR041616">
    <property type="entry name" value="PheRS_beta_core"/>
</dbReference>
<comment type="similarity">
    <text evidence="2 15">Belongs to the phenylalanyl-tRNA synthetase beta subunit family. Type 1 subfamily.</text>
</comment>
<proteinExistence type="inferred from homology"/>
<evidence type="ECO:0000256" key="10">
    <source>
        <dbReference type="ARBA" id="ARBA00022842"/>
    </source>
</evidence>
<dbReference type="Gene3D" id="3.50.40.10">
    <property type="entry name" value="Phenylalanyl-trna Synthetase, Chain B, domain 3"/>
    <property type="match status" value="1"/>
</dbReference>
<comment type="subcellular location">
    <subcellularLocation>
        <location evidence="1 15">Cytoplasm</location>
    </subcellularLocation>
</comment>
<dbReference type="PANTHER" id="PTHR10947:SF0">
    <property type="entry name" value="PHENYLALANINE--TRNA LIGASE BETA SUBUNIT"/>
    <property type="match status" value="1"/>
</dbReference>
<evidence type="ECO:0000256" key="14">
    <source>
        <dbReference type="ARBA" id="ARBA00049255"/>
    </source>
</evidence>
<evidence type="ECO:0000256" key="9">
    <source>
        <dbReference type="ARBA" id="ARBA00022840"/>
    </source>
</evidence>
<evidence type="ECO:0000313" key="20">
    <source>
        <dbReference type="EMBL" id="MCJ8501147.1"/>
    </source>
</evidence>
<keyword evidence="9 15" id="KW-0067">ATP-binding</keyword>
<keyword evidence="12 15" id="KW-0648">Protein biosynthesis</keyword>
<evidence type="ECO:0000259" key="17">
    <source>
        <dbReference type="PROSITE" id="PS50886"/>
    </source>
</evidence>
<evidence type="ECO:0000256" key="5">
    <source>
        <dbReference type="ARBA" id="ARBA00022555"/>
    </source>
</evidence>
<evidence type="ECO:0000256" key="15">
    <source>
        <dbReference type="HAMAP-Rule" id="MF_00283"/>
    </source>
</evidence>
<name>A0AA41UK70_9BACT</name>
<dbReference type="Pfam" id="PF03484">
    <property type="entry name" value="B5"/>
    <property type="match status" value="1"/>
</dbReference>
<sequence length="804" mass="87030">MKVSLSWLNDYVTVTLAADALAHQLTMAGLEVEGVEDRYGYLASVVVGRIDAVAPHPDADHLKVCQVGTGTDTIAVVCGAPNVVEGMLAPLALPGSQLPDGTQVTESTIRGRRSAGMLCSDGELALGTDRSGLMALDAGLTPGTPLNKALGLADPVFEISITPNRPDCLSVLGIAREVAAIQGAPLRRAPVALPTAGGDINTLTSVVIEAPDHCPRYAARLLEEITVGPSPFWLQDRLLSVGLRPINNIVDITNFILMETGQPLHAFDFDRLAEQRIVVRTAGDGERFTTLDGKERTLTPEMLMICDGRGPVAVGGVMGGLNSEIEPHTTRVLIESAYFDPISIRKTAKQLGLKTEASHRFERGVDPHGTRYALDRAAQLMTELGGGRMIDGCIDAAHDLPASATLSLSVAATNRVLGTDLDGETMGGLLASIEFEVNGPRQDILTVTAPSFRVDVSRPEDLMEEVARRAGYDRIPVTYPAIPPDARPTPSLVTRRRRIRRLLTGMGFNEIITYSFVHADAARRLRLPDDDPRRNALGILNPLTEDQAVMRTSLVPGLLQTMGHNLARQSRNLKLFEIGKIFISRGDSAQPEESDVLAGLWTGDRTPPGWYGKPEPCDFYDLKGAMEGLLAGLHVAPVSFTRLTDDRCTFTRPGASGRIMVNDRPIGLIGQLHPAVADAYDLRQTAYLFEIDLPALVAHIPDRLQASPLPRFPATARDATLIVDRELESDSILEAVRQMNEPLVEAVQLFDLFAGKPIPEGRKSLSLRIVYRSSEATLADEAVNQLHKAITDHLVQRFKADLPT</sequence>
<dbReference type="AlphaFoldDB" id="A0AA41UK70"/>